<keyword evidence="8" id="KW-0472">Membrane</keyword>
<evidence type="ECO:0000313" key="11">
    <source>
        <dbReference type="Proteomes" id="UP000663760"/>
    </source>
</evidence>
<evidence type="ECO:0000256" key="7">
    <source>
        <dbReference type="PROSITE-ProRule" id="PRU10141"/>
    </source>
</evidence>
<dbReference type="Proteomes" id="UP000663760">
    <property type="component" value="Chromosome 2"/>
</dbReference>
<dbReference type="EMBL" id="LR746265">
    <property type="protein sequence ID" value="CAA7392218.1"/>
    <property type="molecule type" value="Genomic_DNA"/>
</dbReference>
<keyword evidence="11" id="KW-1185">Reference proteome</keyword>
<organism evidence="10 11">
    <name type="scientific">Spirodela intermedia</name>
    <name type="common">Intermediate duckweed</name>
    <dbReference type="NCBI Taxonomy" id="51605"/>
    <lineage>
        <taxon>Eukaryota</taxon>
        <taxon>Viridiplantae</taxon>
        <taxon>Streptophyta</taxon>
        <taxon>Embryophyta</taxon>
        <taxon>Tracheophyta</taxon>
        <taxon>Spermatophyta</taxon>
        <taxon>Magnoliopsida</taxon>
        <taxon>Liliopsida</taxon>
        <taxon>Araceae</taxon>
        <taxon>Lemnoideae</taxon>
        <taxon>Spirodela</taxon>
    </lineage>
</organism>
<evidence type="ECO:0000256" key="3">
    <source>
        <dbReference type="ARBA" id="ARBA00022679"/>
    </source>
</evidence>
<dbReference type="SUPFAM" id="SSF56112">
    <property type="entry name" value="Protein kinase-like (PK-like)"/>
    <property type="match status" value="1"/>
</dbReference>
<dbReference type="PANTHER" id="PTHR11909">
    <property type="entry name" value="CASEIN KINASE-RELATED"/>
    <property type="match status" value="1"/>
</dbReference>
<feature type="binding site" evidence="7">
    <location>
        <position position="53"/>
    </location>
    <ligand>
        <name>ATP</name>
        <dbReference type="ChEBI" id="CHEBI:30616"/>
    </ligand>
</feature>
<dbReference type="CDD" id="cd14016">
    <property type="entry name" value="STKc_CK1"/>
    <property type="match status" value="1"/>
</dbReference>
<feature type="domain" description="Protein kinase" evidence="9">
    <location>
        <begin position="16"/>
        <end position="294"/>
    </location>
</feature>
<dbReference type="EC" id="2.7.11.1" evidence="2"/>
<keyword evidence="5" id="KW-0418">Kinase</keyword>
<dbReference type="Pfam" id="PF00069">
    <property type="entry name" value="Pkinase"/>
    <property type="match status" value="1"/>
</dbReference>
<comment type="similarity">
    <text evidence="1">Belongs to the protein kinase superfamily. CK1 Ser/Thr protein kinase family. Casein kinase I subfamily.</text>
</comment>
<dbReference type="Gene3D" id="1.10.510.10">
    <property type="entry name" value="Transferase(Phosphotransferase) domain 1"/>
    <property type="match status" value="1"/>
</dbReference>
<keyword evidence="8" id="KW-0812">Transmembrane</keyword>
<accession>A0A7I8K742</accession>
<dbReference type="SMART" id="SM00220">
    <property type="entry name" value="S_TKc"/>
    <property type="match status" value="1"/>
</dbReference>
<keyword evidence="4 7" id="KW-0547">Nucleotide-binding</keyword>
<keyword evidence="6 7" id="KW-0067">ATP-binding</keyword>
<dbReference type="InterPro" id="IPR017441">
    <property type="entry name" value="Protein_kinase_ATP_BS"/>
</dbReference>
<dbReference type="AlphaFoldDB" id="A0A7I8K742"/>
<evidence type="ECO:0000256" key="8">
    <source>
        <dbReference type="SAM" id="Phobius"/>
    </source>
</evidence>
<keyword evidence="8" id="KW-1133">Transmembrane helix</keyword>
<feature type="transmembrane region" description="Helical" evidence="8">
    <location>
        <begin position="453"/>
        <end position="475"/>
    </location>
</feature>
<protein>
    <recommendedName>
        <fullName evidence="2">non-specific serine/threonine protein kinase</fullName>
        <ecNumber evidence="2">2.7.11.1</ecNumber>
    </recommendedName>
</protein>
<reference evidence="10" key="1">
    <citation type="submission" date="2020-02" db="EMBL/GenBank/DDBJ databases">
        <authorList>
            <person name="Scholz U."/>
            <person name="Mascher M."/>
            <person name="Fiebig A."/>
        </authorList>
    </citation>
    <scope>NUCLEOTIDE SEQUENCE</scope>
</reference>
<dbReference type="GO" id="GO:0005524">
    <property type="term" value="F:ATP binding"/>
    <property type="evidence" value="ECO:0007669"/>
    <property type="project" value="UniProtKB-UniRule"/>
</dbReference>
<dbReference type="InterPro" id="IPR050235">
    <property type="entry name" value="CK1_Ser-Thr_kinase"/>
</dbReference>
<sequence length="509" mass="57653">MSPIPDRVQVGNSPLYKVERMLGAGGFGLVYIGRRVAGGSQGDGPNAFKVALKFEHRNSTGCRFGPPYEWQVYDHLKGCYGLPRVHYKGRQGDYFVMIMDILGPSLLDVFISIGQVMPPNMVACIAVEAISILEKLHQKGFVHGDVKPENLLLGKPGSSGEKKLFLIDFGLASMWRDSLSGQHVSLCQQPDNFRGTTRYASVHAHLGLTASRRDDLESLAYTLIFLIKGRLPWEGYQGNDKRFLVFMNKTVTSPETLCGGCPPPFAQFLEAVKKIQFVEQPTYSKLISLFGSLICPPCTLLKTIRIDAILKVHQKRGRLQVNNEEDECHRKKRIKLQEYNMFKYIHTYKLSEIIIRPINPAMPASGSEVQSGSKPRAGARAAWLGDRQGTRTPLPFHVTGGQPAMGQGVVIHTREGTFLTKLTLLYIRPKNRRADVILTPAPIFPFFFVNFKYISFLFPSIKFYILFLFLSIKFIKKLYSLRKILKSYPILYYISMIDLKNYHYFCKFD</sequence>
<dbReference type="OrthoDB" id="1932208at2759"/>
<evidence type="ECO:0000256" key="4">
    <source>
        <dbReference type="ARBA" id="ARBA00022741"/>
    </source>
</evidence>
<name>A0A7I8K742_SPIIN</name>
<proteinExistence type="inferred from homology"/>
<dbReference type="PROSITE" id="PS00108">
    <property type="entry name" value="PROTEIN_KINASE_ST"/>
    <property type="match status" value="1"/>
</dbReference>
<evidence type="ECO:0000256" key="5">
    <source>
        <dbReference type="ARBA" id="ARBA00022777"/>
    </source>
</evidence>
<evidence type="ECO:0000256" key="1">
    <source>
        <dbReference type="ARBA" id="ARBA00005926"/>
    </source>
</evidence>
<evidence type="ECO:0000259" key="9">
    <source>
        <dbReference type="PROSITE" id="PS50011"/>
    </source>
</evidence>
<dbReference type="GO" id="GO:0004674">
    <property type="term" value="F:protein serine/threonine kinase activity"/>
    <property type="evidence" value="ECO:0007669"/>
    <property type="project" value="UniProtKB-EC"/>
</dbReference>
<dbReference type="InterPro" id="IPR008271">
    <property type="entry name" value="Ser/Thr_kinase_AS"/>
</dbReference>
<gene>
    <name evidence="10" type="ORF">SI8410_02003375</name>
</gene>
<keyword evidence="3" id="KW-0808">Transferase</keyword>
<evidence type="ECO:0000256" key="6">
    <source>
        <dbReference type="ARBA" id="ARBA00022840"/>
    </source>
</evidence>
<dbReference type="InterPro" id="IPR000719">
    <property type="entry name" value="Prot_kinase_dom"/>
</dbReference>
<dbReference type="PROSITE" id="PS50011">
    <property type="entry name" value="PROTEIN_KINASE_DOM"/>
    <property type="match status" value="1"/>
</dbReference>
<dbReference type="PROSITE" id="PS00107">
    <property type="entry name" value="PROTEIN_KINASE_ATP"/>
    <property type="match status" value="1"/>
</dbReference>
<dbReference type="InterPro" id="IPR011009">
    <property type="entry name" value="Kinase-like_dom_sf"/>
</dbReference>
<evidence type="ECO:0000256" key="2">
    <source>
        <dbReference type="ARBA" id="ARBA00012513"/>
    </source>
</evidence>
<evidence type="ECO:0000313" key="10">
    <source>
        <dbReference type="EMBL" id="CAA7392218.1"/>
    </source>
</evidence>